<accession>A0ABD0TXS1</accession>
<gene>
    <name evidence="2" type="ORF">M5K25_026630</name>
</gene>
<organism evidence="2 3">
    <name type="scientific">Dendrobium thyrsiflorum</name>
    <name type="common">Pinecone-like raceme dendrobium</name>
    <name type="synonym">Orchid</name>
    <dbReference type="NCBI Taxonomy" id="117978"/>
    <lineage>
        <taxon>Eukaryota</taxon>
        <taxon>Viridiplantae</taxon>
        <taxon>Streptophyta</taxon>
        <taxon>Embryophyta</taxon>
        <taxon>Tracheophyta</taxon>
        <taxon>Spermatophyta</taxon>
        <taxon>Magnoliopsida</taxon>
        <taxon>Liliopsida</taxon>
        <taxon>Asparagales</taxon>
        <taxon>Orchidaceae</taxon>
        <taxon>Epidendroideae</taxon>
        <taxon>Malaxideae</taxon>
        <taxon>Dendrobiinae</taxon>
        <taxon>Dendrobium</taxon>
    </lineage>
</organism>
<evidence type="ECO:0000256" key="1">
    <source>
        <dbReference type="SAM" id="MobiDB-lite"/>
    </source>
</evidence>
<dbReference type="EMBL" id="JANQDX010000019">
    <property type="protein sequence ID" value="KAL0904507.1"/>
    <property type="molecule type" value="Genomic_DNA"/>
</dbReference>
<name>A0ABD0TXS1_DENTH</name>
<evidence type="ECO:0000313" key="2">
    <source>
        <dbReference type="EMBL" id="KAL0904507.1"/>
    </source>
</evidence>
<keyword evidence="3" id="KW-1185">Reference proteome</keyword>
<evidence type="ECO:0000313" key="3">
    <source>
        <dbReference type="Proteomes" id="UP001552299"/>
    </source>
</evidence>
<proteinExistence type="predicted"/>
<protein>
    <submittedName>
        <fullName evidence="2">Uncharacterized protein</fullName>
    </submittedName>
</protein>
<dbReference type="Proteomes" id="UP001552299">
    <property type="component" value="Unassembled WGS sequence"/>
</dbReference>
<reference evidence="2 3" key="1">
    <citation type="journal article" date="2024" name="Plant Biotechnol. J.">
        <title>Dendrobium thyrsiflorum genome and its molecular insights into genes involved in important horticultural traits.</title>
        <authorList>
            <person name="Chen B."/>
            <person name="Wang J.Y."/>
            <person name="Zheng P.J."/>
            <person name="Li K.L."/>
            <person name="Liang Y.M."/>
            <person name="Chen X.F."/>
            <person name="Zhang C."/>
            <person name="Zhao X."/>
            <person name="He X."/>
            <person name="Zhang G.Q."/>
            <person name="Liu Z.J."/>
            <person name="Xu Q."/>
        </authorList>
    </citation>
    <scope>NUCLEOTIDE SEQUENCE [LARGE SCALE GENOMIC DNA]</scope>
    <source>
        <strain evidence="2">GZMU011</strain>
    </source>
</reference>
<feature type="region of interest" description="Disordered" evidence="1">
    <location>
        <begin position="44"/>
        <end position="69"/>
    </location>
</feature>
<sequence>MRSWVWSEQEEEVGLEELEAICRWEENRLRDKEEAEGLRFAGVGRGKKVASSGRLGQKRKNGSSHLASF</sequence>
<comment type="caution">
    <text evidence="2">The sequence shown here is derived from an EMBL/GenBank/DDBJ whole genome shotgun (WGS) entry which is preliminary data.</text>
</comment>
<dbReference type="AlphaFoldDB" id="A0ABD0TXS1"/>